<accession>A0AAV7R2N2</accession>
<dbReference type="AlphaFoldDB" id="A0AAV7R2N2"/>
<keyword evidence="1" id="KW-0175">Coiled coil</keyword>
<feature type="coiled-coil region" evidence="1">
    <location>
        <begin position="61"/>
        <end position="102"/>
    </location>
</feature>
<comment type="caution">
    <text evidence="3">The sequence shown here is derived from an EMBL/GenBank/DDBJ whole genome shotgun (WGS) entry which is preliminary data.</text>
</comment>
<keyword evidence="4" id="KW-1185">Reference proteome</keyword>
<evidence type="ECO:0000313" key="4">
    <source>
        <dbReference type="Proteomes" id="UP001066276"/>
    </source>
</evidence>
<gene>
    <name evidence="3" type="ORF">NDU88_011300</name>
</gene>
<dbReference type="EMBL" id="JANPWB010000010">
    <property type="protein sequence ID" value="KAJ1145008.1"/>
    <property type="molecule type" value="Genomic_DNA"/>
</dbReference>
<protein>
    <submittedName>
        <fullName evidence="3">Uncharacterized protein</fullName>
    </submittedName>
</protein>
<name>A0AAV7R2N2_PLEWA</name>
<reference evidence="3" key="1">
    <citation type="journal article" date="2022" name="bioRxiv">
        <title>Sequencing and chromosome-scale assembly of the giantPleurodeles waltlgenome.</title>
        <authorList>
            <person name="Brown T."/>
            <person name="Elewa A."/>
            <person name="Iarovenko S."/>
            <person name="Subramanian E."/>
            <person name="Araus A.J."/>
            <person name="Petzold A."/>
            <person name="Susuki M."/>
            <person name="Suzuki K.-i.T."/>
            <person name="Hayashi T."/>
            <person name="Toyoda A."/>
            <person name="Oliveira C."/>
            <person name="Osipova E."/>
            <person name="Leigh N.D."/>
            <person name="Simon A."/>
            <person name="Yun M.H."/>
        </authorList>
    </citation>
    <scope>NUCLEOTIDE SEQUENCE</scope>
    <source>
        <strain evidence="3">20211129_DDA</strain>
        <tissue evidence="3">Liver</tissue>
    </source>
</reference>
<evidence type="ECO:0000256" key="2">
    <source>
        <dbReference type="SAM" id="MobiDB-lite"/>
    </source>
</evidence>
<evidence type="ECO:0000256" key="1">
    <source>
        <dbReference type="SAM" id="Coils"/>
    </source>
</evidence>
<dbReference type="Gene3D" id="1.20.5.1700">
    <property type="match status" value="1"/>
</dbReference>
<evidence type="ECO:0000313" key="3">
    <source>
        <dbReference type="EMBL" id="KAJ1145008.1"/>
    </source>
</evidence>
<feature type="region of interest" description="Disordered" evidence="2">
    <location>
        <begin position="1"/>
        <end position="29"/>
    </location>
</feature>
<organism evidence="3 4">
    <name type="scientific">Pleurodeles waltl</name>
    <name type="common">Iberian ribbed newt</name>
    <dbReference type="NCBI Taxonomy" id="8319"/>
    <lineage>
        <taxon>Eukaryota</taxon>
        <taxon>Metazoa</taxon>
        <taxon>Chordata</taxon>
        <taxon>Craniata</taxon>
        <taxon>Vertebrata</taxon>
        <taxon>Euteleostomi</taxon>
        <taxon>Amphibia</taxon>
        <taxon>Batrachia</taxon>
        <taxon>Caudata</taxon>
        <taxon>Salamandroidea</taxon>
        <taxon>Salamandridae</taxon>
        <taxon>Pleurodelinae</taxon>
        <taxon>Pleurodeles</taxon>
    </lineage>
</organism>
<dbReference type="Proteomes" id="UP001066276">
    <property type="component" value="Chromosome 6"/>
</dbReference>
<proteinExistence type="predicted"/>
<sequence>MPRGKSSKATPAGQGFPSSETVDTLPEPLSRAPLTPTYVDNFFSKLYNEIGSLNSEFRSCIHKVKQDINGLGERIKDMKQTLDSQTDDLKALSRRVATLEEQQMDPHLKHEDLENLGQRNIPKGMEGPDIMSFIAEMLPAIRTDPDNSPPLHAL</sequence>